<keyword evidence="3" id="KW-1185">Reference proteome</keyword>
<organism evidence="2 3">
    <name type="scientific">Phlyctema vagabunda</name>
    <dbReference type="NCBI Taxonomy" id="108571"/>
    <lineage>
        <taxon>Eukaryota</taxon>
        <taxon>Fungi</taxon>
        <taxon>Dikarya</taxon>
        <taxon>Ascomycota</taxon>
        <taxon>Pezizomycotina</taxon>
        <taxon>Leotiomycetes</taxon>
        <taxon>Helotiales</taxon>
        <taxon>Dermateaceae</taxon>
        <taxon>Phlyctema</taxon>
    </lineage>
</organism>
<gene>
    <name evidence="2" type="ORF">PVAG01_07857</name>
</gene>
<reference evidence="2 3" key="1">
    <citation type="submission" date="2024-06" db="EMBL/GenBank/DDBJ databases">
        <title>Complete genome of Phlyctema vagabunda strain 19-DSS-EL-015.</title>
        <authorList>
            <person name="Fiorenzani C."/>
        </authorList>
    </citation>
    <scope>NUCLEOTIDE SEQUENCE [LARGE SCALE GENOMIC DNA]</scope>
    <source>
        <strain evidence="2 3">19-DSS-EL-015</strain>
    </source>
</reference>
<name>A0ABR4PDP1_9HELO</name>
<feature type="region of interest" description="Disordered" evidence="1">
    <location>
        <begin position="86"/>
        <end position="136"/>
    </location>
</feature>
<evidence type="ECO:0000256" key="1">
    <source>
        <dbReference type="SAM" id="MobiDB-lite"/>
    </source>
</evidence>
<protein>
    <submittedName>
        <fullName evidence="2">Uncharacterized protein</fullName>
    </submittedName>
</protein>
<evidence type="ECO:0000313" key="3">
    <source>
        <dbReference type="Proteomes" id="UP001629113"/>
    </source>
</evidence>
<sequence>MTLRDRLSVRAEGARNLVQEFGPPSYRVPQNPSPTQQLVLQWLLGCQEENIEKLQLFRSNNPSQLTIRVYPSPAARLTTQNLAKMARETSESAVDDRASPSSTELVVTEQKDTLYSTNTSSDSEDSDSDSMTQWSTKTELHRHAGIDPDLTSKDCPPYVLDALNKIMAYNEESEHQDISLHFAADAELIKSFKTIRTETADEDAQTAFGLLWLGLAESPFSINARYGWDGLRVQSAEEGSLLIKSLLPNEFRNLARIKPIWLGGYSNELEPTDIVTIQKLRLGDHSQALFPFLAAVSEDIKGSSREAEYQIRTLSFALLNNLMRLKGGFSFLTRIENERKKSIIDTLELSLLGQEGPPTVQGRAGQLMSKKISQLDEICVFTLHLTREGIILYVHYTELVASSFGGVALQYRMSQVKTWAFLKDEDVLEAKMYIWSIIQWGLESRKPKIMDFVKALTLERTRKELRKACY</sequence>
<dbReference type="EMBL" id="JBFCZG010000006">
    <property type="protein sequence ID" value="KAL3421412.1"/>
    <property type="molecule type" value="Genomic_DNA"/>
</dbReference>
<comment type="caution">
    <text evidence="2">The sequence shown here is derived from an EMBL/GenBank/DDBJ whole genome shotgun (WGS) entry which is preliminary data.</text>
</comment>
<proteinExistence type="predicted"/>
<dbReference type="Proteomes" id="UP001629113">
    <property type="component" value="Unassembled WGS sequence"/>
</dbReference>
<feature type="compositionally biased region" description="Basic and acidic residues" evidence="1">
    <location>
        <begin position="86"/>
        <end position="98"/>
    </location>
</feature>
<accession>A0ABR4PDP1</accession>
<evidence type="ECO:0000313" key="2">
    <source>
        <dbReference type="EMBL" id="KAL3421412.1"/>
    </source>
</evidence>